<evidence type="ECO:0000256" key="7">
    <source>
        <dbReference type="SAM" id="SignalP"/>
    </source>
</evidence>
<dbReference type="Gene3D" id="1.25.40.390">
    <property type="match status" value="1"/>
</dbReference>
<dbReference type="Proteomes" id="UP000271010">
    <property type="component" value="Unassembled WGS sequence"/>
</dbReference>
<proteinExistence type="inferred from homology"/>
<comment type="caution">
    <text evidence="10">The sequence shown here is derived from an EMBL/GenBank/DDBJ whole genome shotgun (WGS) entry which is preliminary data.</text>
</comment>
<dbReference type="CDD" id="cd08977">
    <property type="entry name" value="SusD"/>
    <property type="match status" value="1"/>
</dbReference>
<evidence type="ECO:0000256" key="3">
    <source>
        <dbReference type="ARBA" id="ARBA00022729"/>
    </source>
</evidence>
<dbReference type="RefSeq" id="WP_123133162.1">
    <property type="nucleotide sequence ID" value="NZ_RJJE01000009.1"/>
</dbReference>
<comment type="similarity">
    <text evidence="2">Belongs to the SusD family.</text>
</comment>
<dbReference type="Pfam" id="PF14322">
    <property type="entry name" value="SusD-like_3"/>
    <property type="match status" value="1"/>
</dbReference>
<dbReference type="SUPFAM" id="SSF48452">
    <property type="entry name" value="TPR-like"/>
    <property type="match status" value="1"/>
</dbReference>
<reference evidence="10 11" key="1">
    <citation type="submission" date="2018-11" db="EMBL/GenBank/DDBJ databases">
        <title>Rufibacter latericius sp. nov., isolated from water in Baiyang Lake.</title>
        <authorList>
            <person name="Yang Y."/>
        </authorList>
    </citation>
    <scope>NUCLEOTIDE SEQUENCE [LARGE SCALE GENOMIC DNA]</scope>
    <source>
        <strain evidence="10 11">MCC P1</strain>
    </source>
</reference>
<dbReference type="GO" id="GO:0009279">
    <property type="term" value="C:cell outer membrane"/>
    <property type="evidence" value="ECO:0007669"/>
    <property type="project" value="UniProtKB-SubCell"/>
</dbReference>
<feature type="domain" description="SusD-like N-terminal" evidence="9">
    <location>
        <begin position="93"/>
        <end position="217"/>
    </location>
</feature>
<evidence type="ECO:0000256" key="4">
    <source>
        <dbReference type="ARBA" id="ARBA00023136"/>
    </source>
</evidence>
<name>A0A3M9MWZ9_9BACT</name>
<feature type="region of interest" description="Disordered" evidence="6">
    <location>
        <begin position="283"/>
        <end position="305"/>
    </location>
</feature>
<evidence type="ECO:0000256" key="2">
    <source>
        <dbReference type="ARBA" id="ARBA00006275"/>
    </source>
</evidence>
<comment type="subcellular location">
    <subcellularLocation>
        <location evidence="1">Cell outer membrane</location>
    </subcellularLocation>
</comment>
<dbReference type="OrthoDB" id="9792139at2"/>
<evidence type="ECO:0000259" key="8">
    <source>
        <dbReference type="Pfam" id="PF07980"/>
    </source>
</evidence>
<keyword evidence="4" id="KW-0472">Membrane</keyword>
<feature type="chain" id="PRO_5018084741" evidence="7">
    <location>
        <begin position="20"/>
        <end position="518"/>
    </location>
</feature>
<feature type="signal peptide" evidence="7">
    <location>
        <begin position="1"/>
        <end position="19"/>
    </location>
</feature>
<dbReference type="AlphaFoldDB" id="A0A3M9MWZ9"/>
<dbReference type="InterPro" id="IPR011990">
    <property type="entry name" value="TPR-like_helical_dom_sf"/>
</dbReference>
<dbReference type="PROSITE" id="PS51257">
    <property type="entry name" value="PROKAR_LIPOPROTEIN"/>
    <property type="match status" value="1"/>
</dbReference>
<feature type="compositionally biased region" description="Polar residues" evidence="6">
    <location>
        <begin position="283"/>
        <end position="294"/>
    </location>
</feature>
<accession>A0A3M9MWZ9</accession>
<dbReference type="InterPro" id="IPR012944">
    <property type="entry name" value="SusD_RagB_dom"/>
</dbReference>
<gene>
    <name evidence="10" type="ORF">EFA69_11255</name>
</gene>
<feature type="domain" description="RagB/SusD" evidence="8">
    <location>
        <begin position="269"/>
        <end position="517"/>
    </location>
</feature>
<dbReference type="InterPro" id="IPR033985">
    <property type="entry name" value="SusD-like_N"/>
</dbReference>
<organism evidence="10 11">
    <name type="scientific">Rufibacter immobilis</name>
    <dbReference type="NCBI Taxonomy" id="1348778"/>
    <lineage>
        <taxon>Bacteria</taxon>
        <taxon>Pseudomonadati</taxon>
        <taxon>Bacteroidota</taxon>
        <taxon>Cytophagia</taxon>
        <taxon>Cytophagales</taxon>
        <taxon>Hymenobacteraceae</taxon>
        <taxon>Rufibacter</taxon>
    </lineage>
</organism>
<keyword evidence="3 7" id="KW-0732">Signal</keyword>
<evidence type="ECO:0000256" key="5">
    <source>
        <dbReference type="ARBA" id="ARBA00023237"/>
    </source>
</evidence>
<evidence type="ECO:0000259" key="9">
    <source>
        <dbReference type="Pfam" id="PF14322"/>
    </source>
</evidence>
<protein>
    <submittedName>
        <fullName evidence="10">RagB/SusD family nutrient uptake outer membrane protein</fullName>
    </submittedName>
</protein>
<dbReference type="EMBL" id="RJJE01000009">
    <property type="protein sequence ID" value="RNI30081.1"/>
    <property type="molecule type" value="Genomic_DNA"/>
</dbReference>
<evidence type="ECO:0000256" key="1">
    <source>
        <dbReference type="ARBA" id="ARBA00004442"/>
    </source>
</evidence>
<evidence type="ECO:0000256" key="6">
    <source>
        <dbReference type="SAM" id="MobiDB-lite"/>
    </source>
</evidence>
<dbReference type="Pfam" id="PF07980">
    <property type="entry name" value="SusD_RagB"/>
    <property type="match status" value="1"/>
</dbReference>
<evidence type="ECO:0000313" key="11">
    <source>
        <dbReference type="Proteomes" id="UP000271010"/>
    </source>
</evidence>
<keyword evidence="5" id="KW-0998">Cell outer membrane</keyword>
<sequence>MKKIFSYIMAFALAGVAMSCEHTLDIENPNEISEQSFWRSENDALAGVNAVYGAFYRNGTYARWLQMYLNPRSDDGFASTGWGELRSTIDFTQVDLNFEGTRNIWDHHYRAIFRANQVITNVPNIQMDETLKQRYIGEAKFLRALHYFNMVSLFRSVPLVLEPSRPTDLPPQSSEEAVWAQIEKDLSEAAPNLPAKYDAANLGRVTKGAAYALLGKAHLQQREYQQALDAFAWLVDGNGTRLGLSGNDLYDIVPNYRDNFLHTTENNRESVFEVQFLALQSTTDEDAPTSNLGNQRGPFFGPGRRNQGDPQAGFNDVQMHRWVIDEFMEERTTSNGVDPRLYVTAIYNGNPETFYGRTFGQLVPDDQMQRAWYRKYLNDYHRQDETFEGPINFRVIRYADVLLMYAECLNGLNRTSEAYQYVDRVRRRAGLATLTATKPGLSAAAFLQQLMHERVTELTGESTRWLDLLRWGYLDDQSRINELKTRDPEFNNFDIGRDKWLPIPQSELDINPNLSQNF</sequence>
<keyword evidence="11" id="KW-1185">Reference proteome</keyword>
<evidence type="ECO:0000313" key="10">
    <source>
        <dbReference type="EMBL" id="RNI30081.1"/>
    </source>
</evidence>